<organism evidence="15 16">
    <name type="scientific">Riccia sorocarpa</name>
    <dbReference type="NCBI Taxonomy" id="122646"/>
    <lineage>
        <taxon>Eukaryota</taxon>
        <taxon>Viridiplantae</taxon>
        <taxon>Streptophyta</taxon>
        <taxon>Embryophyta</taxon>
        <taxon>Marchantiophyta</taxon>
        <taxon>Marchantiopsida</taxon>
        <taxon>Marchantiidae</taxon>
        <taxon>Marchantiales</taxon>
        <taxon>Ricciaceae</taxon>
        <taxon>Riccia</taxon>
    </lineage>
</organism>
<gene>
    <name evidence="15" type="ORF">R1sor_011366</name>
</gene>
<dbReference type="InterPro" id="IPR023210">
    <property type="entry name" value="NADP_OxRdtase_dom"/>
</dbReference>
<comment type="subunit">
    <text evidence="11">Forms heteromultimeric complexes with potassium channel alpha subunits.</text>
</comment>
<feature type="domain" description="NADP-dependent oxidoreductase" evidence="14">
    <location>
        <begin position="18"/>
        <end position="319"/>
    </location>
</feature>
<evidence type="ECO:0000256" key="13">
    <source>
        <dbReference type="ARBA" id="ARBA00077856"/>
    </source>
</evidence>
<evidence type="ECO:0000256" key="5">
    <source>
        <dbReference type="ARBA" id="ARBA00022882"/>
    </source>
</evidence>
<keyword evidence="3" id="KW-0633">Potassium transport</keyword>
<dbReference type="InterPro" id="IPR005399">
    <property type="entry name" value="K_chnl_volt-dep_bsu_KCNAB-rel"/>
</dbReference>
<comment type="similarity">
    <text evidence="1">Belongs to the shaker potassium channel beta subunit family.</text>
</comment>
<keyword evidence="16" id="KW-1185">Reference proteome</keyword>
<evidence type="ECO:0000256" key="11">
    <source>
        <dbReference type="ARBA" id="ARBA00062282"/>
    </source>
</evidence>
<evidence type="ECO:0000256" key="3">
    <source>
        <dbReference type="ARBA" id="ARBA00022538"/>
    </source>
</evidence>
<dbReference type="AlphaFoldDB" id="A0ABD3I0M4"/>
<dbReference type="PANTHER" id="PTHR43150:SF2">
    <property type="entry name" value="HYPERKINETIC, ISOFORM M"/>
    <property type="match status" value="1"/>
</dbReference>
<keyword evidence="5" id="KW-0851">Voltage-gated channel</keyword>
<dbReference type="GO" id="GO:0034220">
    <property type="term" value="P:monoatomic ion transmembrane transport"/>
    <property type="evidence" value="ECO:0007669"/>
    <property type="project" value="UniProtKB-KW"/>
</dbReference>
<dbReference type="GO" id="GO:0016491">
    <property type="term" value="F:oxidoreductase activity"/>
    <property type="evidence" value="ECO:0007669"/>
    <property type="project" value="UniProtKB-KW"/>
</dbReference>
<keyword evidence="4" id="KW-0521">NADP</keyword>
<evidence type="ECO:0000313" key="15">
    <source>
        <dbReference type="EMBL" id="KAL3697290.1"/>
    </source>
</evidence>
<dbReference type="PRINTS" id="PR01577">
    <property type="entry name" value="KCNABCHANNEL"/>
</dbReference>
<dbReference type="InterPro" id="IPR036812">
    <property type="entry name" value="NAD(P)_OxRdtase_dom_sf"/>
</dbReference>
<dbReference type="EMBL" id="JBJQOH010000002">
    <property type="protein sequence ID" value="KAL3697290.1"/>
    <property type="molecule type" value="Genomic_DNA"/>
</dbReference>
<keyword evidence="8" id="KW-0406">Ion transport</keyword>
<evidence type="ECO:0000256" key="1">
    <source>
        <dbReference type="ARBA" id="ARBA00006515"/>
    </source>
</evidence>
<dbReference type="CDD" id="cd19143">
    <property type="entry name" value="AKR_AKR6C1_2"/>
    <property type="match status" value="1"/>
</dbReference>
<dbReference type="FunFam" id="3.20.20.100:FF:000042">
    <property type="entry name" value="Probable voltage-gated potassium channel subunit beta"/>
    <property type="match status" value="1"/>
</dbReference>
<keyword evidence="7" id="KW-0560">Oxidoreductase</keyword>
<evidence type="ECO:0000256" key="8">
    <source>
        <dbReference type="ARBA" id="ARBA00023065"/>
    </source>
</evidence>
<dbReference type="Pfam" id="PF00248">
    <property type="entry name" value="Aldo_ket_red"/>
    <property type="match status" value="1"/>
</dbReference>
<evidence type="ECO:0000313" key="16">
    <source>
        <dbReference type="Proteomes" id="UP001633002"/>
    </source>
</evidence>
<evidence type="ECO:0000256" key="4">
    <source>
        <dbReference type="ARBA" id="ARBA00022857"/>
    </source>
</evidence>
<dbReference type="Gene3D" id="3.20.20.100">
    <property type="entry name" value="NADP-dependent oxidoreductase domain"/>
    <property type="match status" value="1"/>
</dbReference>
<dbReference type="Proteomes" id="UP001633002">
    <property type="component" value="Unassembled WGS sequence"/>
</dbReference>
<keyword evidence="9" id="KW-0407">Ion channel</keyword>
<evidence type="ECO:0000256" key="6">
    <source>
        <dbReference type="ARBA" id="ARBA00022958"/>
    </source>
</evidence>
<evidence type="ECO:0000256" key="9">
    <source>
        <dbReference type="ARBA" id="ARBA00023303"/>
    </source>
</evidence>
<protein>
    <recommendedName>
        <fullName evidence="12">Probable voltage-gated potassium channel subunit beta</fullName>
    </recommendedName>
    <alternativeName>
        <fullName evidence="13">K(+) channel subunit beta</fullName>
    </alternativeName>
</protein>
<keyword evidence="6" id="KW-0630">Potassium</keyword>
<sequence>MGMEYRHLGKTGLKVSALSYGAWVSFGNQLDVKDAKAILSRCREAGVNFFDNAEVYANGRAEEIMGQAIRELGWKRSDLVISTKLFWGGQGPNDKGLSRKHIVEGVKASLKRLEMEYVDLLFAHRPDPSTPIEETVRAMNWVIDHGYAFYWGTSEWTAQQITEAWDVAHRLDLIGPSMEQPEYNLLAREKVESEYLPLYKRYGLGLTTWSPLASGVFTGKYSKNNIPPDSRFALENYKNLAQRGLVDEVLSKVDALKPIAQDLGVPLSQLAIAWCASNPSVSSVITGATKEAQVVENMKSLEILPRLTPAVLDKIEAIVQSKPKVADQYR</sequence>
<dbReference type="GO" id="GO:0034702">
    <property type="term" value="C:monoatomic ion channel complex"/>
    <property type="evidence" value="ECO:0007669"/>
    <property type="project" value="UniProtKB-KW"/>
</dbReference>
<comment type="caution">
    <text evidence="15">The sequence shown here is derived from an EMBL/GenBank/DDBJ whole genome shotgun (WGS) entry which is preliminary data.</text>
</comment>
<evidence type="ECO:0000256" key="12">
    <source>
        <dbReference type="ARBA" id="ARBA00067572"/>
    </source>
</evidence>
<evidence type="ECO:0000259" key="14">
    <source>
        <dbReference type="Pfam" id="PF00248"/>
    </source>
</evidence>
<dbReference type="GO" id="GO:0006813">
    <property type="term" value="P:potassium ion transport"/>
    <property type="evidence" value="ECO:0007669"/>
    <property type="project" value="UniProtKB-KW"/>
</dbReference>
<evidence type="ECO:0000256" key="2">
    <source>
        <dbReference type="ARBA" id="ARBA00022448"/>
    </source>
</evidence>
<name>A0ABD3I0M4_9MARC</name>
<proteinExistence type="inferred from homology"/>
<dbReference type="PANTHER" id="PTHR43150">
    <property type="entry name" value="HYPERKINETIC, ISOFORM M"/>
    <property type="match status" value="1"/>
</dbReference>
<evidence type="ECO:0000256" key="10">
    <source>
        <dbReference type="ARBA" id="ARBA00053235"/>
    </source>
</evidence>
<evidence type="ECO:0000256" key="7">
    <source>
        <dbReference type="ARBA" id="ARBA00023002"/>
    </source>
</evidence>
<reference evidence="15 16" key="1">
    <citation type="submission" date="2024-09" db="EMBL/GenBank/DDBJ databases">
        <title>Chromosome-scale assembly of Riccia sorocarpa.</title>
        <authorList>
            <person name="Paukszto L."/>
        </authorList>
    </citation>
    <scope>NUCLEOTIDE SEQUENCE [LARGE SCALE GENOMIC DNA]</scope>
    <source>
        <strain evidence="15">LP-2024</strain>
        <tissue evidence="15">Aerial parts of the thallus</tissue>
    </source>
</reference>
<accession>A0ABD3I0M4</accession>
<keyword evidence="2" id="KW-0813">Transport</keyword>
<comment type="function">
    <text evidence="10">Probable accessory potassium channel protein which modulates the activity of the pore-forming alpha subunit.</text>
</comment>
<dbReference type="SUPFAM" id="SSF51430">
    <property type="entry name" value="NAD(P)-linked oxidoreductase"/>
    <property type="match status" value="1"/>
</dbReference>